<evidence type="ECO:0000259" key="3">
    <source>
        <dbReference type="SMART" id="SM01037"/>
    </source>
</evidence>
<dbReference type="SMART" id="SM01037">
    <property type="entry name" value="Bet_v_1"/>
    <property type="match status" value="2"/>
</dbReference>
<comment type="caution">
    <text evidence="4">The sequence shown here is derived from an EMBL/GenBank/DDBJ whole genome shotgun (WGS) entry which is preliminary data.</text>
</comment>
<evidence type="ECO:0000313" key="4">
    <source>
        <dbReference type="EMBL" id="KAH0902086.1"/>
    </source>
</evidence>
<evidence type="ECO:0000313" key="5">
    <source>
        <dbReference type="Proteomes" id="UP000824890"/>
    </source>
</evidence>
<feature type="non-terminal residue" evidence="4">
    <location>
        <position position="1"/>
    </location>
</feature>
<dbReference type="Pfam" id="PF00407">
    <property type="entry name" value="Bet_v_1"/>
    <property type="match status" value="2"/>
</dbReference>
<dbReference type="Gene3D" id="3.30.530.20">
    <property type="match status" value="2"/>
</dbReference>
<proteinExistence type="inferred from homology"/>
<dbReference type="PANTHER" id="PTHR31338:SF33">
    <property type="entry name" value="GENOME ASSEMBLY, CHROMOSOME: A08"/>
    <property type="match status" value="1"/>
</dbReference>
<protein>
    <recommendedName>
        <fullName evidence="3">Bet v I/Major latex protein domain-containing protein</fullName>
    </recommendedName>
</protein>
<feature type="domain" description="Bet v I/Major latex protein" evidence="3">
    <location>
        <begin position="26"/>
        <end position="164"/>
    </location>
</feature>
<gene>
    <name evidence="4" type="ORF">HID58_041589</name>
</gene>
<dbReference type="SUPFAM" id="SSF55961">
    <property type="entry name" value="Bet v1-like"/>
    <property type="match status" value="2"/>
</dbReference>
<name>A0ABQ8BB95_BRANA</name>
<feature type="region of interest" description="Disordered" evidence="2">
    <location>
        <begin position="1"/>
        <end position="27"/>
    </location>
</feature>
<comment type="similarity">
    <text evidence="1">Belongs to the MLP family.</text>
</comment>
<reference evidence="4 5" key="1">
    <citation type="submission" date="2021-05" db="EMBL/GenBank/DDBJ databases">
        <title>Genome Assembly of Synthetic Allotetraploid Brassica napus Reveals Homoeologous Exchanges between Subgenomes.</title>
        <authorList>
            <person name="Davis J.T."/>
        </authorList>
    </citation>
    <scope>NUCLEOTIDE SEQUENCE [LARGE SCALE GENOMIC DNA]</scope>
    <source>
        <strain evidence="5">cv. Da-Ae</strain>
        <tissue evidence="4">Seedling</tissue>
    </source>
</reference>
<dbReference type="PANTHER" id="PTHR31338">
    <property type="entry name" value="POLYKETIDE CYCLASE/DEHYDRASE AND LIPID TRANSPORT SUPERFAMILY PROTEIN"/>
    <property type="match status" value="1"/>
</dbReference>
<dbReference type="Proteomes" id="UP000824890">
    <property type="component" value="Unassembled WGS sequence"/>
</dbReference>
<organism evidence="4 5">
    <name type="scientific">Brassica napus</name>
    <name type="common">Rape</name>
    <dbReference type="NCBI Taxonomy" id="3708"/>
    <lineage>
        <taxon>Eukaryota</taxon>
        <taxon>Viridiplantae</taxon>
        <taxon>Streptophyta</taxon>
        <taxon>Embryophyta</taxon>
        <taxon>Tracheophyta</taxon>
        <taxon>Spermatophyta</taxon>
        <taxon>Magnoliopsida</taxon>
        <taxon>eudicotyledons</taxon>
        <taxon>Gunneridae</taxon>
        <taxon>Pentapetalae</taxon>
        <taxon>rosids</taxon>
        <taxon>malvids</taxon>
        <taxon>Brassicales</taxon>
        <taxon>Brassicaceae</taxon>
        <taxon>Brassiceae</taxon>
        <taxon>Brassica</taxon>
    </lineage>
</organism>
<dbReference type="EMBL" id="JAGKQM010000011">
    <property type="protein sequence ID" value="KAH0902086.1"/>
    <property type="molecule type" value="Genomic_DNA"/>
</dbReference>
<sequence length="315" mass="36621">SLYKPRQSVISSTKAKQKQQEREKLATSGTYVTEVPLNGTAEKYYKRWKSENHLFPDAVGHHIQSVTVHDGDWDSHGDGKQEIFKEKREIDVENKSVTVRGLEGHVMEQLKVYGLIFQFIPKSEDGCICKITMIWEKRNDDFPEPSDYMRLLKSLVVDMEDHREMATSGTYVTEVPLKGNAEKHYRRWRNENHVFPDAIGHHIQGVTIHDGEWDSHGAIKTWNYTCDGKPEVFKERREIDDEKKAVTFRGLEGHVMEQLKVYDVVFEFIPQSEDGCVCKITMIWEKRNDDFPEPSNYMKFVKSMAADMDHHVIKA</sequence>
<evidence type="ECO:0000256" key="1">
    <source>
        <dbReference type="ARBA" id="ARBA00038242"/>
    </source>
</evidence>
<feature type="domain" description="Bet v I/Major latex protein" evidence="3">
    <location>
        <begin position="166"/>
        <end position="315"/>
    </location>
</feature>
<dbReference type="CDD" id="cd07816">
    <property type="entry name" value="Bet_v1-like"/>
    <property type="match status" value="2"/>
</dbReference>
<dbReference type="InterPro" id="IPR000916">
    <property type="entry name" value="Bet_v_I/MLP"/>
</dbReference>
<keyword evidence="5" id="KW-1185">Reference proteome</keyword>
<dbReference type="InterPro" id="IPR023393">
    <property type="entry name" value="START-like_dom_sf"/>
</dbReference>
<evidence type="ECO:0000256" key="2">
    <source>
        <dbReference type="SAM" id="MobiDB-lite"/>
    </source>
</evidence>
<accession>A0ABQ8BB95</accession>
<dbReference type="InterPro" id="IPR052006">
    <property type="entry name" value="MLP-like"/>
</dbReference>